<keyword evidence="3" id="KW-1185">Reference proteome</keyword>
<dbReference type="AlphaFoldDB" id="N1QDG2"/>
<dbReference type="GeneID" id="27898723"/>
<organism evidence="2 3">
    <name type="scientific">Sphaerulina musiva (strain SO2202)</name>
    <name type="common">Poplar stem canker fungus</name>
    <name type="synonym">Septoria musiva</name>
    <dbReference type="NCBI Taxonomy" id="692275"/>
    <lineage>
        <taxon>Eukaryota</taxon>
        <taxon>Fungi</taxon>
        <taxon>Dikarya</taxon>
        <taxon>Ascomycota</taxon>
        <taxon>Pezizomycotina</taxon>
        <taxon>Dothideomycetes</taxon>
        <taxon>Dothideomycetidae</taxon>
        <taxon>Mycosphaerellales</taxon>
        <taxon>Mycosphaerellaceae</taxon>
        <taxon>Sphaerulina</taxon>
    </lineage>
</organism>
<evidence type="ECO:0000256" key="1">
    <source>
        <dbReference type="SAM" id="SignalP"/>
    </source>
</evidence>
<proteinExistence type="predicted"/>
<accession>N1QDG2</accession>
<protein>
    <submittedName>
        <fullName evidence="2">Uncharacterized protein</fullName>
    </submittedName>
</protein>
<feature type="signal peptide" evidence="1">
    <location>
        <begin position="1"/>
        <end position="18"/>
    </location>
</feature>
<gene>
    <name evidence="2" type="ORF">SEPMUDRAFT_120275</name>
</gene>
<feature type="chain" id="PRO_5004109747" evidence="1">
    <location>
        <begin position="19"/>
        <end position="85"/>
    </location>
</feature>
<dbReference type="Proteomes" id="UP000016931">
    <property type="component" value="Unassembled WGS sequence"/>
</dbReference>
<sequence>MLFSNLLAALTLAVSASAAAVANAGAEPSIHYTDLEKRERVVQCCVRQVCYPAFQSINCPCTSRKTMGCPEPKSARECCTGGDPI</sequence>
<dbReference type="RefSeq" id="XP_016757542.1">
    <property type="nucleotide sequence ID" value="XM_016901586.1"/>
</dbReference>
<evidence type="ECO:0000313" key="2">
    <source>
        <dbReference type="EMBL" id="EMF09421.1"/>
    </source>
</evidence>
<dbReference type="EMBL" id="KB456269">
    <property type="protein sequence ID" value="EMF09421.1"/>
    <property type="molecule type" value="Genomic_DNA"/>
</dbReference>
<keyword evidence="1" id="KW-0732">Signal</keyword>
<reference evidence="2 3" key="1">
    <citation type="journal article" date="2012" name="PLoS Pathog.">
        <title>Diverse lifestyles and strategies of plant pathogenesis encoded in the genomes of eighteen Dothideomycetes fungi.</title>
        <authorList>
            <person name="Ohm R.A."/>
            <person name="Feau N."/>
            <person name="Henrissat B."/>
            <person name="Schoch C.L."/>
            <person name="Horwitz B.A."/>
            <person name="Barry K.W."/>
            <person name="Condon B.J."/>
            <person name="Copeland A.C."/>
            <person name="Dhillon B."/>
            <person name="Glaser F."/>
            <person name="Hesse C.N."/>
            <person name="Kosti I."/>
            <person name="LaButti K."/>
            <person name="Lindquist E.A."/>
            <person name="Lucas S."/>
            <person name="Salamov A.A."/>
            <person name="Bradshaw R.E."/>
            <person name="Ciuffetti L."/>
            <person name="Hamelin R.C."/>
            <person name="Kema G.H.J."/>
            <person name="Lawrence C."/>
            <person name="Scott J.A."/>
            <person name="Spatafora J.W."/>
            <person name="Turgeon B.G."/>
            <person name="de Wit P.J.G.M."/>
            <person name="Zhong S."/>
            <person name="Goodwin S.B."/>
            <person name="Grigoriev I.V."/>
        </authorList>
    </citation>
    <scope>NUCLEOTIDE SEQUENCE [LARGE SCALE GENOMIC DNA]</scope>
    <source>
        <strain evidence="2 3">SO2202</strain>
    </source>
</reference>
<evidence type="ECO:0000313" key="3">
    <source>
        <dbReference type="Proteomes" id="UP000016931"/>
    </source>
</evidence>
<dbReference type="HOGENOM" id="CLU_2514072_0_0_1"/>
<name>N1QDG2_SPHMS</name>